<reference evidence="2" key="1">
    <citation type="submission" date="2016-10" db="EMBL/GenBank/DDBJ databases">
        <authorList>
            <person name="Varghese N."/>
            <person name="Submissions S."/>
        </authorList>
    </citation>
    <scope>NUCLEOTIDE SEQUENCE [LARGE SCALE GENOMIC DNA]</scope>
    <source>
        <strain evidence="2">DSM 23313</strain>
    </source>
</reference>
<dbReference type="EMBL" id="FNDQ01000034">
    <property type="protein sequence ID" value="SDH98837.1"/>
    <property type="molecule type" value="Genomic_DNA"/>
</dbReference>
<dbReference type="Proteomes" id="UP000243588">
    <property type="component" value="Unassembled WGS sequence"/>
</dbReference>
<name>A0A1G8GWT5_9FLAO</name>
<proteinExistence type="predicted"/>
<evidence type="ECO:0000313" key="2">
    <source>
        <dbReference type="Proteomes" id="UP000243588"/>
    </source>
</evidence>
<dbReference type="AlphaFoldDB" id="A0A1G8GWT5"/>
<sequence>MMPRNVVCLALDLGNSLEPEHISNIEIVAKNLEDFNNRFQTDFYLFYDTDGYTFEIPEQFIINDLLNWFVEGIGKLLAFSYSPTRDSYFDLNSYLNDRKTELDFLHSFEMYNNYRQRYIDYAPLGFLEEDSYFFIKENLTNLILDYSRNFS</sequence>
<keyword evidence="2" id="KW-1185">Reference proteome</keyword>
<organism evidence="1 2">
    <name type="scientific">Myroides phaeus</name>
    <dbReference type="NCBI Taxonomy" id="702745"/>
    <lineage>
        <taxon>Bacteria</taxon>
        <taxon>Pseudomonadati</taxon>
        <taxon>Bacteroidota</taxon>
        <taxon>Flavobacteriia</taxon>
        <taxon>Flavobacteriales</taxon>
        <taxon>Flavobacteriaceae</taxon>
        <taxon>Myroides</taxon>
    </lineage>
</organism>
<accession>A0A1G8GWT5</accession>
<dbReference type="RefSeq" id="WP_090410425.1">
    <property type="nucleotide sequence ID" value="NZ_FNDQ01000034.1"/>
</dbReference>
<dbReference type="STRING" id="702745.SAMN05421818_1348"/>
<evidence type="ECO:0000313" key="1">
    <source>
        <dbReference type="EMBL" id="SDH98837.1"/>
    </source>
</evidence>
<protein>
    <submittedName>
        <fullName evidence="1">Uncharacterized protein</fullName>
    </submittedName>
</protein>
<gene>
    <name evidence="1" type="ORF">SAMN05421818_1348</name>
</gene>